<dbReference type="OrthoDB" id="195456at2"/>
<dbReference type="AlphaFoldDB" id="A0A4U0H8Y8"/>
<dbReference type="EMBL" id="SUKA01000001">
    <property type="protein sequence ID" value="TJY68343.1"/>
    <property type="molecule type" value="Genomic_DNA"/>
</dbReference>
<dbReference type="InterPro" id="IPR021314">
    <property type="entry name" value="DUF2911"/>
</dbReference>
<keyword evidence="2" id="KW-1185">Reference proteome</keyword>
<comment type="caution">
    <text evidence="1">The sequence shown here is derived from an EMBL/GenBank/DDBJ whole genome shotgun (WGS) entry which is preliminary data.</text>
</comment>
<gene>
    <name evidence="1" type="ORF">FAZ19_03555</name>
</gene>
<organism evidence="1 2">
    <name type="scientific">Sphingobacterium alkalisoli</name>
    <dbReference type="NCBI Taxonomy" id="1874115"/>
    <lineage>
        <taxon>Bacteria</taxon>
        <taxon>Pseudomonadati</taxon>
        <taxon>Bacteroidota</taxon>
        <taxon>Sphingobacteriia</taxon>
        <taxon>Sphingobacteriales</taxon>
        <taxon>Sphingobacteriaceae</taxon>
        <taxon>Sphingobacterium</taxon>
    </lineage>
</organism>
<accession>A0A4U0H8Y8</accession>
<sequence>MKTTLLLMMTMVCTIVFGQTDKSKRPSPPDSVMVTTNDGVTMAIHYSSPSLKGREIGVDIVPLGQLWRTGANEATTIEFDRDVLINNEKLAKGKYSLYTLPGEMQTILIFNKIWNQWGAGKYDEKQDALRVTVINSSGGTALERFKINADKAGKVTLAWGNYLLPFQVKAVQ</sequence>
<dbReference type="Pfam" id="PF11138">
    <property type="entry name" value="DUF2911"/>
    <property type="match status" value="1"/>
</dbReference>
<evidence type="ECO:0000313" key="1">
    <source>
        <dbReference type="EMBL" id="TJY68343.1"/>
    </source>
</evidence>
<protein>
    <submittedName>
        <fullName evidence="1">DUF2911 domain-containing protein</fullName>
    </submittedName>
</protein>
<evidence type="ECO:0000313" key="2">
    <source>
        <dbReference type="Proteomes" id="UP000309872"/>
    </source>
</evidence>
<dbReference type="Proteomes" id="UP000309872">
    <property type="component" value="Unassembled WGS sequence"/>
</dbReference>
<reference evidence="1 2" key="1">
    <citation type="submission" date="2019-04" db="EMBL/GenBank/DDBJ databases">
        <title>Sphingobacterium olei sp. nov., isolated from oil-contaminated soil.</title>
        <authorList>
            <person name="Liu B."/>
        </authorList>
    </citation>
    <scope>NUCLEOTIDE SEQUENCE [LARGE SCALE GENOMIC DNA]</scope>
    <source>
        <strain evidence="1 2">Y3L14</strain>
    </source>
</reference>
<proteinExistence type="predicted"/>
<dbReference type="RefSeq" id="WP_136819207.1">
    <property type="nucleotide sequence ID" value="NZ_BMJX01000001.1"/>
</dbReference>
<name>A0A4U0H8Y8_9SPHI</name>